<evidence type="ECO:0000256" key="2">
    <source>
        <dbReference type="ARBA" id="ARBA00004429"/>
    </source>
</evidence>
<evidence type="ECO:0000256" key="5">
    <source>
        <dbReference type="ARBA" id="ARBA00022448"/>
    </source>
</evidence>
<evidence type="ECO:0000256" key="1">
    <source>
        <dbReference type="ARBA" id="ARBA00002265"/>
    </source>
</evidence>
<evidence type="ECO:0000256" key="10">
    <source>
        <dbReference type="ARBA" id="ARBA00023136"/>
    </source>
</evidence>
<proteinExistence type="inferred from homology"/>
<dbReference type="EMBL" id="BMXY01000004">
    <property type="protein sequence ID" value="GGZ71210.1"/>
    <property type="molecule type" value="Genomic_DNA"/>
</dbReference>
<evidence type="ECO:0000256" key="8">
    <source>
        <dbReference type="ARBA" id="ARBA00022692"/>
    </source>
</evidence>
<protein>
    <recommendedName>
        <fullName evidence="4">Lipopolysaccharide export system permease protein LptF</fullName>
    </recommendedName>
</protein>
<evidence type="ECO:0000313" key="13">
    <source>
        <dbReference type="EMBL" id="GGZ71210.1"/>
    </source>
</evidence>
<keyword evidence="8 12" id="KW-0812">Transmembrane</keyword>
<comment type="subcellular location">
    <subcellularLocation>
        <location evidence="2">Cell inner membrane</location>
        <topology evidence="2">Multi-pass membrane protein</topology>
    </subcellularLocation>
</comment>
<feature type="transmembrane region" description="Helical" evidence="12">
    <location>
        <begin position="57"/>
        <end position="78"/>
    </location>
</feature>
<dbReference type="PANTHER" id="PTHR33529:SF7">
    <property type="entry name" value="LIPOPOLYSACCHARIDE EXPORT SYSTEM PERMEASE PROTEIN LPTF"/>
    <property type="match status" value="1"/>
</dbReference>
<keyword evidence="7" id="KW-0997">Cell inner membrane</keyword>
<feature type="transmembrane region" description="Helical" evidence="12">
    <location>
        <begin position="271"/>
        <end position="288"/>
    </location>
</feature>
<name>A0ABQ3C7P7_9GAMM</name>
<feature type="transmembrane region" description="Helical" evidence="12">
    <location>
        <begin position="99"/>
        <end position="122"/>
    </location>
</feature>
<keyword evidence="5" id="KW-0813">Transport</keyword>
<evidence type="ECO:0000256" key="3">
    <source>
        <dbReference type="ARBA" id="ARBA00007725"/>
    </source>
</evidence>
<gene>
    <name evidence="13" type="ORF">GCM10008101_26960</name>
</gene>
<accession>A0ABQ3C7P7</accession>
<evidence type="ECO:0000256" key="11">
    <source>
        <dbReference type="ARBA" id="ARBA00026081"/>
    </source>
</evidence>
<keyword evidence="9 12" id="KW-1133">Transmembrane helix</keyword>
<keyword evidence="6" id="KW-1003">Cell membrane</keyword>
<feature type="transmembrane region" description="Helical" evidence="12">
    <location>
        <begin position="300"/>
        <end position="322"/>
    </location>
</feature>
<evidence type="ECO:0000256" key="7">
    <source>
        <dbReference type="ARBA" id="ARBA00022519"/>
    </source>
</evidence>
<sequence length="363" mass="40549">MLKFDRYLLSEFIQAMLATTLVLLMVAFGAVFADVLRDIAEGRFPADMLLPQLGLLFLNWLPVMLPLALMLGLMLAVGRLYRDSEMPVLASVGIGPRRLLRPLLAAVLPIIVVVAVCSLWLAPWAERVSREMVNAATRNLLVAGLEPGRFTPIGNGGVVFVSRMTTDGTRFERVFIYRQKDDRLDVTTANAGHLEVDDEGHRILVLDDGFEVEGPREGAGRDYRLMRYRRNEAQMPASQGRYDSNDPRMLPTTRLIPDSRLEAKAELHSRIAPPFLALAFALLAVPLARSSPREGRLGRIAIGFLIYLVATMLSLASVNWIAREKIPAALGQWWLVLPLLALGAWLYFSDGRVRRPRLRGARR</sequence>
<dbReference type="NCBIfam" id="TIGR04407">
    <property type="entry name" value="LptF_YjgP"/>
    <property type="match status" value="1"/>
</dbReference>
<reference evidence="14" key="1">
    <citation type="journal article" date="2019" name="Int. J. Syst. Evol. Microbiol.">
        <title>The Global Catalogue of Microorganisms (GCM) 10K type strain sequencing project: providing services to taxonomists for standard genome sequencing and annotation.</title>
        <authorList>
            <consortium name="The Broad Institute Genomics Platform"/>
            <consortium name="The Broad Institute Genome Sequencing Center for Infectious Disease"/>
            <person name="Wu L."/>
            <person name="Ma J."/>
        </authorList>
    </citation>
    <scope>NUCLEOTIDE SEQUENCE [LARGE SCALE GENOMIC DNA]</scope>
    <source>
        <strain evidence="14">KCTC 22558</strain>
    </source>
</reference>
<keyword evidence="14" id="KW-1185">Reference proteome</keyword>
<organism evidence="13 14">
    <name type="scientific">Cognatilysobacter xinjiangensis</name>
    <dbReference type="NCBI Taxonomy" id="546892"/>
    <lineage>
        <taxon>Bacteria</taxon>
        <taxon>Pseudomonadati</taxon>
        <taxon>Pseudomonadota</taxon>
        <taxon>Gammaproteobacteria</taxon>
        <taxon>Lysobacterales</taxon>
        <taxon>Lysobacteraceae</taxon>
        <taxon>Cognatilysobacter</taxon>
    </lineage>
</organism>
<evidence type="ECO:0000256" key="12">
    <source>
        <dbReference type="SAM" id="Phobius"/>
    </source>
</evidence>
<comment type="caution">
    <text evidence="13">The sequence shown here is derived from an EMBL/GenBank/DDBJ whole genome shotgun (WGS) entry which is preliminary data.</text>
</comment>
<comment type="subunit">
    <text evidence="11">Component of the lipopolysaccharide transport and assembly complex. The LptBFG transporter is composed of two ATP-binding proteins (LptB) and two transmembrane proteins (LptF and LptG).</text>
</comment>
<dbReference type="PANTHER" id="PTHR33529">
    <property type="entry name" value="SLR0882 PROTEIN-RELATED"/>
    <property type="match status" value="1"/>
</dbReference>
<dbReference type="Proteomes" id="UP000643403">
    <property type="component" value="Unassembled WGS sequence"/>
</dbReference>
<dbReference type="InterPro" id="IPR005495">
    <property type="entry name" value="LptG/LptF_permease"/>
</dbReference>
<keyword evidence="10 12" id="KW-0472">Membrane</keyword>
<evidence type="ECO:0000313" key="14">
    <source>
        <dbReference type="Proteomes" id="UP000643403"/>
    </source>
</evidence>
<dbReference type="Pfam" id="PF03739">
    <property type="entry name" value="LptF_LptG"/>
    <property type="match status" value="1"/>
</dbReference>
<evidence type="ECO:0000256" key="9">
    <source>
        <dbReference type="ARBA" id="ARBA00022989"/>
    </source>
</evidence>
<evidence type="ECO:0000256" key="4">
    <source>
        <dbReference type="ARBA" id="ARBA00014213"/>
    </source>
</evidence>
<comment type="function">
    <text evidence="1">Part of the ABC transporter complex LptBFG involved in the translocation of lipopolysaccharide (LPS) from the inner membrane to the outer membrane.</text>
</comment>
<evidence type="ECO:0000256" key="6">
    <source>
        <dbReference type="ARBA" id="ARBA00022475"/>
    </source>
</evidence>
<comment type="similarity">
    <text evidence="3">Belongs to the LptF/LptG family.</text>
</comment>
<dbReference type="RefSeq" id="WP_189450859.1">
    <property type="nucleotide sequence ID" value="NZ_BMXY01000004.1"/>
</dbReference>
<dbReference type="InterPro" id="IPR030922">
    <property type="entry name" value="LptF"/>
</dbReference>
<feature type="transmembrane region" description="Helical" evidence="12">
    <location>
        <begin position="328"/>
        <end position="348"/>
    </location>
</feature>